<evidence type="ECO:0000256" key="3">
    <source>
        <dbReference type="SAM" id="Phobius"/>
    </source>
</evidence>
<keyword evidence="3" id="KW-1133">Transmembrane helix</keyword>
<evidence type="ECO:0000313" key="6">
    <source>
        <dbReference type="Proteomes" id="UP000664288"/>
    </source>
</evidence>
<gene>
    <name evidence="5" type="ORF">J1C47_01370</name>
</gene>
<comment type="similarity">
    <text evidence="2">Belongs to the bacterial solute-binding protein 5 family.</text>
</comment>
<evidence type="ECO:0000259" key="4">
    <source>
        <dbReference type="Pfam" id="PF00496"/>
    </source>
</evidence>
<proteinExistence type="inferred from homology"/>
<dbReference type="Gene3D" id="3.10.105.10">
    <property type="entry name" value="Dipeptide-binding Protein, Domain 3"/>
    <property type="match status" value="1"/>
</dbReference>
<comment type="caution">
    <text evidence="5">The sequence shown here is derived from an EMBL/GenBank/DDBJ whole genome shotgun (WGS) entry which is preliminary data.</text>
</comment>
<dbReference type="InterPro" id="IPR039424">
    <property type="entry name" value="SBP_5"/>
</dbReference>
<dbReference type="InterPro" id="IPR000914">
    <property type="entry name" value="SBP_5_dom"/>
</dbReference>
<protein>
    <submittedName>
        <fullName evidence="5">ABC transporter substrate-binding protein</fullName>
    </submittedName>
</protein>
<dbReference type="Proteomes" id="UP000664288">
    <property type="component" value="Unassembled WGS sequence"/>
</dbReference>
<dbReference type="SUPFAM" id="SSF53850">
    <property type="entry name" value="Periplasmic binding protein-like II"/>
    <property type="match status" value="1"/>
</dbReference>
<dbReference type="PIRSF" id="PIRSF002741">
    <property type="entry name" value="MppA"/>
    <property type="match status" value="1"/>
</dbReference>
<dbReference type="Gene3D" id="3.40.190.10">
    <property type="entry name" value="Periplasmic binding protein-like II"/>
    <property type="match status" value="1"/>
</dbReference>
<dbReference type="EMBL" id="JAFMPY010000001">
    <property type="protein sequence ID" value="MBO0902278.1"/>
    <property type="molecule type" value="Genomic_DNA"/>
</dbReference>
<dbReference type="Gene3D" id="3.90.76.10">
    <property type="entry name" value="Dipeptide-binding Protein, Domain 1"/>
    <property type="match status" value="1"/>
</dbReference>
<dbReference type="InterPro" id="IPR030678">
    <property type="entry name" value="Peptide/Ni-bd"/>
</dbReference>
<reference evidence="5 6" key="1">
    <citation type="submission" date="2021-03" db="EMBL/GenBank/DDBJ databases">
        <title>Whole genome sequence of Jiella sp. MQZ13P-4.</title>
        <authorList>
            <person name="Tuo L."/>
        </authorList>
    </citation>
    <scope>NUCLEOTIDE SEQUENCE [LARGE SCALE GENOMIC DNA]</scope>
    <source>
        <strain evidence="5 6">MQZ13P-4</strain>
    </source>
</reference>
<accession>A0ABS3IXZ2</accession>
<evidence type="ECO:0000256" key="2">
    <source>
        <dbReference type="ARBA" id="ARBA00005695"/>
    </source>
</evidence>
<evidence type="ECO:0000313" key="5">
    <source>
        <dbReference type="EMBL" id="MBO0902278.1"/>
    </source>
</evidence>
<dbReference type="CDD" id="cd08515">
    <property type="entry name" value="PBP2_NikA_DppA_OppA_like_10"/>
    <property type="match status" value="1"/>
</dbReference>
<organism evidence="5 6">
    <name type="scientific">Jiella sonneratiae</name>
    <dbReference type="NCBI Taxonomy" id="2816856"/>
    <lineage>
        <taxon>Bacteria</taxon>
        <taxon>Pseudomonadati</taxon>
        <taxon>Pseudomonadota</taxon>
        <taxon>Alphaproteobacteria</taxon>
        <taxon>Hyphomicrobiales</taxon>
        <taxon>Aurantimonadaceae</taxon>
        <taxon>Jiella</taxon>
    </lineage>
</organism>
<keyword evidence="3" id="KW-0812">Transmembrane</keyword>
<feature type="domain" description="Solute-binding protein family 5" evidence="4">
    <location>
        <begin position="101"/>
        <end position="451"/>
    </location>
</feature>
<keyword evidence="6" id="KW-1185">Reference proteome</keyword>
<evidence type="ECO:0000256" key="1">
    <source>
        <dbReference type="ARBA" id="ARBA00004418"/>
    </source>
</evidence>
<name>A0ABS3IXZ2_9HYPH</name>
<comment type="subcellular location">
    <subcellularLocation>
        <location evidence="1">Periplasm</location>
    </subcellularLocation>
</comment>
<sequence>MPTSRASARQRPACPPAETLLTTIHHEGRKGIPLLRLLAATALAMGILAAPAFAQSGKETLTIDLPNDAATLDPHLQWNTDSYSVYRNIFDNLVTRDADGKVVPQIATAWKYVDDKTLDFDIREGVTFHDGSKLTAEDVAYSVNRIIDPELKSPQFSQFSQIEKAEALEDGKVRITTKSPYPALLAQLVKLSIVPKAYVEKVGDAGFNAKPIGSGPYKFVSHQDGVRTELDANEDYWGGTPPFKHVTFRAVPDVSTRIADLRTGQADLVRDVPPDQAVTLKDEPNVQILSVPTERVGYLYINAEAGPTKDVRVRKAIAYAIDRQGLVEALLEGYGKPVDVIGAPPVFGYTEDVKGYDYDPEKAKELVKEAGAEGAKIEFLTSPSYSRAMVEAIQQMLNDVGLDTEIVSSDQATFLKRRQGDPANAASIAFGRWSCACQDADGIIYPLFRTGSTWAKYSNPDFDAAVDAARSTLDKDERQKDYVTAYKILREDVPGIGLYQDYALYGANSHLKWQPTPNESMFVMDMSWQQ</sequence>
<keyword evidence="3" id="KW-0472">Membrane</keyword>
<dbReference type="Pfam" id="PF00496">
    <property type="entry name" value="SBP_bac_5"/>
    <property type="match status" value="1"/>
</dbReference>
<feature type="transmembrane region" description="Helical" evidence="3">
    <location>
        <begin position="34"/>
        <end position="54"/>
    </location>
</feature>
<dbReference type="PANTHER" id="PTHR30290">
    <property type="entry name" value="PERIPLASMIC BINDING COMPONENT OF ABC TRANSPORTER"/>
    <property type="match status" value="1"/>
</dbReference>